<evidence type="ECO:0000256" key="1">
    <source>
        <dbReference type="SAM" id="MobiDB-lite"/>
    </source>
</evidence>
<feature type="region of interest" description="Disordered" evidence="1">
    <location>
        <begin position="687"/>
        <end position="719"/>
    </location>
</feature>
<feature type="region of interest" description="Disordered" evidence="1">
    <location>
        <begin position="43"/>
        <end position="72"/>
    </location>
</feature>
<proteinExistence type="predicted"/>
<dbReference type="EMBL" id="CAMAPF010001035">
    <property type="protein sequence ID" value="CAH9142045.1"/>
    <property type="molecule type" value="Genomic_DNA"/>
</dbReference>
<dbReference type="PANTHER" id="PTHR31286">
    <property type="entry name" value="GLYCINE-RICH CELL WALL STRUCTURAL PROTEIN 1.8-LIKE"/>
    <property type="match status" value="1"/>
</dbReference>
<organism evidence="3 5">
    <name type="scientific">Cuscuta epithymum</name>
    <dbReference type="NCBI Taxonomy" id="186058"/>
    <lineage>
        <taxon>Eukaryota</taxon>
        <taxon>Viridiplantae</taxon>
        <taxon>Streptophyta</taxon>
        <taxon>Embryophyta</taxon>
        <taxon>Tracheophyta</taxon>
        <taxon>Spermatophyta</taxon>
        <taxon>Magnoliopsida</taxon>
        <taxon>eudicotyledons</taxon>
        <taxon>Gunneridae</taxon>
        <taxon>Pentapetalae</taxon>
        <taxon>asterids</taxon>
        <taxon>lamiids</taxon>
        <taxon>Solanales</taxon>
        <taxon>Convolvulaceae</taxon>
        <taxon>Cuscuteae</taxon>
        <taxon>Cuscuta</taxon>
        <taxon>Cuscuta subgen. Cuscuta</taxon>
    </lineage>
</organism>
<gene>
    <name evidence="3" type="ORF">CEPIT_LOCUS17142</name>
    <name evidence="4" type="ORF">CEPIT_LOCUS39600</name>
</gene>
<dbReference type="EMBL" id="CAMAPF010000130">
    <property type="protein sequence ID" value="CAH9105275.1"/>
    <property type="molecule type" value="Genomic_DNA"/>
</dbReference>
<evidence type="ECO:0000313" key="3">
    <source>
        <dbReference type="EMBL" id="CAH9105275.1"/>
    </source>
</evidence>
<sequence>MTKNNKKNRTPPPKDSTFDARIKLLNEKKKELEEKKKMGVQGGVPYIPKIAPSLTINPPHSKVESSKEISLVKPMTSSSEEVDIVSQKKKGLVEDDSVTLGSSDTYSEASHDATSKEDKVEKKEWANLFQNNRSISHGMKLEYIPPKGDIVDFSNRKVPSIIDIWGYCLVGIFSGRFPGFKAVLELIKKWGVPCKLKQHDKGWIIFQFKNEEDRTKIISGGPYSSYGKALFLKVLSDDFEVDDEEFLKVPIWVKLPGLSVTLWNKEEISELASRVGVPIVADQVTLNKTRPNFARVLVEVDLSKPPVLQIPMIQPSGKKRTQFVKYEAYPNYCYECKSYGHDPFICKVLHPELKEMDKEEVTTSKDTPREKEKPKMITYVEPEEPLFKLVLPKKNKNVVSSLTTKNPAATMPKQPAAPFVPKKNPGKEVIWRGRRIESVHQMYPDDIVVDFVTEKDGARVVFVKKRHQIKGNPPIAKLDVHTLEEAQEDSPAISFTDSCLVALPDVKRAKKWYEFNKEIFIPNIVSFFDFEASHNLEYAQEMARALEGEAKISAERQAKARAAAQRRDPVYVRKKPYKDWGERLVHSVYELDDEDVITSMEFDEDGHRTVYAGKREMLPFSMPIYRVGSDFKKAKLEDPGMTFTLDCLRELPGVKRKGSWYSFDTSLFIPKVVAFFDDDSEENMAARARIEEEKRKGKGEEEEVEPEVDRTSNHDVSND</sequence>
<dbReference type="InterPro" id="IPR040256">
    <property type="entry name" value="At4g02000-like"/>
</dbReference>
<evidence type="ECO:0000259" key="2">
    <source>
        <dbReference type="Pfam" id="PF14111"/>
    </source>
</evidence>
<dbReference type="AlphaFoldDB" id="A0AAV0DMK7"/>
<comment type="caution">
    <text evidence="3">The sequence shown here is derived from an EMBL/GenBank/DDBJ whole genome shotgun (WGS) entry which is preliminary data.</text>
</comment>
<feature type="compositionally biased region" description="Basic and acidic residues" evidence="1">
    <location>
        <begin position="707"/>
        <end position="719"/>
    </location>
</feature>
<dbReference type="Pfam" id="PF14111">
    <property type="entry name" value="DUF4283"/>
    <property type="match status" value="1"/>
</dbReference>
<feature type="domain" description="DUF4283" evidence="2">
    <location>
        <begin position="165"/>
        <end position="241"/>
    </location>
</feature>
<dbReference type="PANTHER" id="PTHR31286:SF168">
    <property type="entry name" value="DUF4283 DOMAIN-CONTAINING PROTEIN"/>
    <property type="match status" value="1"/>
</dbReference>
<accession>A0AAV0DMK7</accession>
<protein>
    <recommendedName>
        <fullName evidence="2">DUF4283 domain-containing protein</fullName>
    </recommendedName>
</protein>
<name>A0AAV0DMK7_9ASTE</name>
<feature type="compositionally biased region" description="Basic and acidic residues" evidence="1">
    <location>
        <begin position="688"/>
        <end position="699"/>
    </location>
</feature>
<dbReference type="InterPro" id="IPR025558">
    <property type="entry name" value="DUF4283"/>
</dbReference>
<evidence type="ECO:0000313" key="4">
    <source>
        <dbReference type="EMBL" id="CAH9142045.1"/>
    </source>
</evidence>
<dbReference type="Proteomes" id="UP001152523">
    <property type="component" value="Unassembled WGS sequence"/>
</dbReference>
<evidence type="ECO:0000313" key="5">
    <source>
        <dbReference type="Proteomes" id="UP001152523"/>
    </source>
</evidence>
<reference evidence="3" key="1">
    <citation type="submission" date="2022-07" db="EMBL/GenBank/DDBJ databases">
        <authorList>
            <person name="Macas J."/>
            <person name="Novak P."/>
            <person name="Neumann P."/>
        </authorList>
    </citation>
    <scope>NUCLEOTIDE SEQUENCE</scope>
</reference>
<keyword evidence="5" id="KW-1185">Reference proteome</keyword>